<accession>A0A2K8MG70</accession>
<name>A0A2K8MG70_9SPHN</name>
<sequence length="74" mass="7261">MRLLVLGGLLVLAGCGGGGTTGTNYSDPPPMADIVATPTPKASASPTPEAAAVENQTAVENAAELVEAPDNAVE</sequence>
<dbReference type="AlphaFoldDB" id="A0A2K8MG70"/>
<protein>
    <submittedName>
        <fullName evidence="1">Uncharacterized protein</fullName>
    </submittedName>
</protein>
<proteinExistence type="predicted"/>
<evidence type="ECO:0000313" key="1">
    <source>
        <dbReference type="EMBL" id="ATY30739.1"/>
    </source>
</evidence>
<evidence type="ECO:0000313" key="2">
    <source>
        <dbReference type="Proteomes" id="UP000229081"/>
    </source>
</evidence>
<dbReference type="EMBL" id="CP024923">
    <property type="protein sequence ID" value="ATY30739.1"/>
    <property type="molecule type" value="Genomic_DNA"/>
</dbReference>
<keyword evidence="2" id="KW-1185">Reference proteome</keyword>
<dbReference type="Proteomes" id="UP000229081">
    <property type="component" value="Chromosome"/>
</dbReference>
<reference evidence="1 2" key="1">
    <citation type="submission" date="2017-11" db="EMBL/GenBank/DDBJ databases">
        <title>Complete genome sequence of Sphingomonas sp. Strain Cra20, a psychrotolerant potential plant growth promoting rhizobacteria.</title>
        <authorList>
            <person name="Luo Y."/>
        </authorList>
    </citation>
    <scope>NUCLEOTIDE SEQUENCE [LARGE SCALE GENOMIC DNA]</scope>
    <source>
        <strain evidence="1 2">Cra20</strain>
    </source>
</reference>
<dbReference type="RefSeq" id="WP_100280551.1">
    <property type="nucleotide sequence ID" value="NZ_CP024923.1"/>
</dbReference>
<dbReference type="KEGG" id="sphc:CVN68_00980"/>
<dbReference type="PROSITE" id="PS51257">
    <property type="entry name" value="PROKAR_LIPOPROTEIN"/>
    <property type="match status" value="1"/>
</dbReference>
<gene>
    <name evidence="1" type="ORF">CVN68_00980</name>
</gene>
<organism evidence="1 2">
    <name type="scientific">Sphingomonas psychrotolerans</name>
    <dbReference type="NCBI Taxonomy" id="1327635"/>
    <lineage>
        <taxon>Bacteria</taxon>
        <taxon>Pseudomonadati</taxon>
        <taxon>Pseudomonadota</taxon>
        <taxon>Alphaproteobacteria</taxon>
        <taxon>Sphingomonadales</taxon>
        <taxon>Sphingomonadaceae</taxon>
        <taxon>Sphingomonas</taxon>
    </lineage>
</organism>